<dbReference type="Proteomes" id="UP000276133">
    <property type="component" value="Unassembled WGS sequence"/>
</dbReference>
<keyword evidence="2" id="KW-1185">Reference proteome</keyword>
<organism evidence="1 2">
    <name type="scientific">Brachionus plicatilis</name>
    <name type="common">Marine rotifer</name>
    <name type="synonym">Brachionus muelleri</name>
    <dbReference type="NCBI Taxonomy" id="10195"/>
    <lineage>
        <taxon>Eukaryota</taxon>
        <taxon>Metazoa</taxon>
        <taxon>Spiralia</taxon>
        <taxon>Gnathifera</taxon>
        <taxon>Rotifera</taxon>
        <taxon>Eurotatoria</taxon>
        <taxon>Monogononta</taxon>
        <taxon>Pseudotrocha</taxon>
        <taxon>Ploima</taxon>
        <taxon>Brachionidae</taxon>
        <taxon>Brachionus</taxon>
    </lineage>
</organism>
<reference evidence="1 2" key="1">
    <citation type="journal article" date="2018" name="Sci. Rep.">
        <title>Genomic signatures of local adaptation to the degree of environmental predictability in rotifers.</title>
        <authorList>
            <person name="Franch-Gras L."/>
            <person name="Hahn C."/>
            <person name="Garcia-Roger E.M."/>
            <person name="Carmona M.J."/>
            <person name="Serra M."/>
            <person name="Gomez A."/>
        </authorList>
    </citation>
    <scope>NUCLEOTIDE SEQUENCE [LARGE SCALE GENOMIC DNA]</scope>
    <source>
        <strain evidence="1">HYR1</strain>
    </source>
</reference>
<evidence type="ECO:0000313" key="1">
    <source>
        <dbReference type="EMBL" id="RMZ93532.1"/>
    </source>
</evidence>
<gene>
    <name evidence="1" type="ORF">BpHYR1_015233</name>
</gene>
<feature type="non-terminal residue" evidence="1">
    <location>
        <position position="123"/>
    </location>
</feature>
<sequence length="123" mass="13979">MVIVEQNRRDAVRKIKTGMEEEVVKEEVTKILSAIGLVEHVDVIKLTRFKENGPILIACEELEVKTEILRKAKELRNKGYTDVYINNDLTESEAANEKRLRVEQKARNGALVHGTGFLKYGKA</sequence>
<accession>A0A3M7P391</accession>
<dbReference type="EMBL" id="REGN01013739">
    <property type="protein sequence ID" value="RMZ93532.1"/>
    <property type="molecule type" value="Genomic_DNA"/>
</dbReference>
<protein>
    <submittedName>
        <fullName evidence="1">Uncharacterized protein</fullName>
    </submittedName>
</protein>
<comment type="caution">
    <text evidence="1">The sequence shown here is derived from an EMBL/GenBank/DDBJ whole genome shotgun (WGS) entry which is preliminary data.</text>
</comment>
<evidence type="ECO:0000313" key="2">
    <source>
        <dbReference type="Proteomes" id="UP000276133"/>
    </source>
</evidence>
<name>A0A3M7P391_BRAPC</name>
<proteinExistence type="predicted"/>
<dbReference type="AlphaFoldDB" id="A0A3M7P391"/>